<reference evidence="3" key="1">
    <citation type="journal article" date="2011" name="Nat. Biotechnol.">
        <title>The genomic sequence of the Chinese hamster ovary (CHO)-K1 cell line.</title>
        <authorList>
            <person name="Xu X."/>
            <person name="Nagarajan H."/>
            <person name="Lewis N.E."/>
            <person name="Pan S."/>
            <person name="Cai Z."/>
            <person name="Liu X."/>
            <person name="Chen W."/>
            <person name="Xie M."/>
            <person name="Wang W."/>
            <person name="Hammond S."/>
            <person name="Andersen M.R."/>
            <person name="Neff N."/>
            <person name="Passarelli B."/>
            <person name="Koh W."/>
            <person name="Fan H.C."/>
            <person name="Wang J."/>
            <person name="Gui Y."/>
            <person name="Lee K.H."/>
            <person name="Betenbaugh M.J."/>
            <person name="Quake S.R."/>
            <person name="Famili I."/>
            <person name="Palsson B.O."/>
            <person name="Wang J."/>
        </authorList>
    </citation>
    <scope>NUCLEOTIDE SEQUENCE [LARGE SCALE GENOMIC DNA]</scope>
    <source>
        <strain evidence="3">CHO K1 cell line</strain>
    </source>
</reference>
<feature type="compositionally biased region" description="Low complexity" evidence="1">
    <location>
        <begin position="1"/>
        <end position="14"/>
    </location>
</feature>
<feature type="region of interest" description="Disordered" evidence="1">
    <location>
        <begin position="1"/>
        <end position="37"/>
    </location>
</feature>
<accession>G3HAK3</accession>
<protein>
    <submittedName>
        <fullName evidence="2">Uncharacterized protein</fullName>
    </submittedName>
</protein>
<name>G3HAK3_CRIGR</name>
<dbReference type="AlphaFoldDB" id="G3HAK3"/>
<proteinExistence type="predicted"/>
<dbReference type="InParanoid" id="G3HAK3"/>
<evidence type="ECO:0000313" key="3">
    <source>
        <dbReference type="Proteomes" id="UP000001075"/>
    </source>
</evidence>
<evidence type="ECO:0000313" key="2">
    <source>
        <dbReference type="EMBL" id="EGV92680.1"/>
    </source>
</evidence>
<dbReference type="Proteomes" id="UP000001075">
    <property type="component" value="Unassembled WGS sequence"/>
</dbReference>
<dbReference type="EMBL" id="JH000252">
    <property type="protein sequence ID" value="EGV92680.1"/>
    <property type="molecule type" value="Genomic_DNA"/>
</dbReference>
<gene>
    <name evidence="2" type="ORF">I79_007459</name>
</gene>
<evidence type="ECO:0000256" key="1">
    <source>
        <dbReference type="SAM" id="MobiDB-lite"/>
    </source>
</evidence>
<sequence>MGSSSGSAQDQQQGLDRSPLAFFGSIREPDHSGSEIGTLAGCCERTRPSRGGWEAAQKVLIHVLPSSKTSGNSEQLKTPH</sequence>
<organism evidence="2 3">
    <name type="scientific">Cricetulus griseus</name>
    <name type="common">Chinese hamster</name>
    <name type="synonym">Cricetulus barabensis griseus</name>
    <dbReference type="NCBI Taxonomy" id="10029"/>
    <lineage>
        <taxon>Eukaryota</taxon>
        <taxon>Metazoa</taxon>
        <taxon>Chordata</taxon>
        <taxon>Craniata</taxon>
        <taxon>Vertebrata</taxon>
        <taxon>Euteleostomi</taxon>
        <taxon>Mammalia</taxon>
        <taxon>Eutheria</taxon>
        <taxon>Euarchontoglires</taxon>
        <taxon>Glires</taxon>
        <taxon>Rodentia</taxon>
        <taxon>Myomorpha</taxon>
        <taxon>Muroidea</taxon>
        <taxon>Cricetidae</taxon>
        <taxon>Cricetinae</taxon>
        <taxon>Cricetulus</taxon>
    </lineage>
</organism>